<dbReference type="GO" id="GO:0004427">
    <property type="term" value="F:inorganic diphosphate phosphatase activity"/>
    <property type="evidence" value="ECO:0007669"/>
    <property type="project" value="UniProtKB-EC"/>
</dbReference>
<keyword evidence="5" id="KW-0460">Magnesium</keyword>
<evidence type="ECO:0000256" key="5">
    <source>
        <dbReference type="ARBA" id="ARBA00022842"/>
    </source>
</evidence>
<dbReference type="GO" id="GO:0005737">
    <property type="term" value="C:cytoplasm"/>
    <property type="evidence" value="ECO:0007669"/>
    <property type="project" value="InterPro"/>
</dbReference>
<dbReference type="CDD" id="cd00412">
    <property type="entry name" value="pyrophosphatase"/>
    <property type="match status" value="1"/>
</dbReference>
<evidence type="ECO:0000313" key="8">
    <source>
        <dbReference type="Proteomes" id="UP000199306"/>
    </source>
</evidence>
<evidence type="ECO:0000256" key="6">
    <source>
        <dbReference type="SAM" id="MobiDB-lite"/>
    </source>
</evidence>
<dbReference type="Proteomes" id="UP000199306">
    <property type="component" value="Unassembled WGS sequence"/>
</dbReference>
<dbReference type="EC" id="3.6.1.1" evidence="2"/>
<proteinExistence type="predicted"/>
<dbReference type="SUPFAM" id="SSF50324">
    <property type="entry name" value="Inorganic pyrophosphatase"/>
    <property type="match status" value="1"/>
</dbReference>
<gene>
    <name evidence="7" type="ORF">SAMN04515674_110147</name>
</gene>
<protein>
    <recommendedName>
        <fullName evidence="2">inorganic diphosphatase</fullName>
        <ecNumber evidence="2">3.6.1.1</ecNumber>
    </recommendedName>
</protein>
<dbReference type="PROSITE" id="PS00387">
    <property type="entry name" value="PPASE"/>
    <property type="match status" value="1"/>
</dbReference>
<dbReference type="InterPro" id="IPR008162">
    <property type="entry name" value="Pyrophosphatase"/>
</dbReference>
<evidence type="ECO:0000256" key="2">
    <source>
        <dbReference type="ARBA" id="ARBA00012146"/>
    </source>
</evidence>
<dbReference type="InterPro" id="IPR036649">
    <property type="entry name" value="Pyrophosphatase_sf"/>
</dbReference>
<keyword evidence="3" id="KW-0479">Metal-binding</keyword>
<evidence type="ECO:0000313" key="7">
    <source>
        <dbReference type="EMBL" id="SFQ12706.1"/>
    </source>
</evidence>
<keyword evidence="4" id="KW-0378">Hydrolase</keyword>
<dbReference type="STRING" id="1079859.SAMN04515674_110147"/>
<evidence type="ECO:0000256" key="1">
    <source>
        <dbReference type="ARBA" id="ARBA00001946"/>
    </source>
</evidence>
<sequence>MKKREKKTAKIAVPKSKKDNLPSQENKIINTEFTSAANNQRPITTTISMQRNFFKAHPWHGIQIGNNMPNVVTAFIEIVPTDTVKYEIDKETGYLKIDRPQKFSNIVPSLYGFVPQTYCGDRTADFAREKSGKDIAAGDGDPLDICVLSERAITHGDIICQAIPIGGIRMIDKGEADDKIIAVLKDDPIYGKWRDISDCPKDVVQRLRHYFETYKLVPGDISSHNVVDIDEVYGRDVAHEVILKSREDYRNIFG</sequence>
<dbReference type="GO" id="GO:0006796">
    <property type="term" value="P:phosphate-containing compound metabolic process"/>
    <property type="evidence" value="ECO:0007669"/>
    <property type="project" value="InterPro"/>
</dbReference>
<dbReference type="Pfam" id="PF00719">
    <property type="entry name" value="Pyrophosphatase"/>
    <property type="match status" value="1"/>
</dbReference>
<accession>A0A1I5W0B2</accession>
<dbReference type="Gene3D" id="3.90.80.10">
    <property type="entry name" value="Inorganic pyrophosphatase"/>
    <property type="match status" value="1"/>
</dbReference>
<dbReference type="AlphaFoldDB" id="A0A1I5W0B2"/>
<keyword evidence="8" id="KW-1185">Reference proteome</keyword>
<reference evidence="7 8" key="1">
    <citation type="submission" date="2016-10" db="EMBL/GenBank/DDBJ databases">
        <authorList>
            <person name="de Groot N.N."/>
        </authorList>
    </citation>
    <scope>NUCLEOTIDE SEQUENCE [LARGE SCALE GENOMIC DNA]</scope>
    <source>
        <strain evidence="8">E92,LMG 26720,CCM 7988</strain>
    </source>
</reference>
<dbReference type="NCBIfam" id="NF001886">
    <property type="entry name" value="PRK00642.1"/>
    <property type="match status" value="1"/>
</dbReference>
<dbReference type="GO" id="GO:0000287">
    <property type="term" value="F:magnesium ion binding"/>
    <property type="evidence" value="ECO:0007669"/>
    <property type="project" value="InterPro"/>
</dbReference>
<comment type="cofactor">
    <cofactor evidence="1">
        <name>Mg(2+)</name>
        <dbReference type="ChEBI" id="CHEBI:18420"/>
    </cofactor>
</comment>
<dbReference type="EMBL" id="FOXH01000010">
    <property type="protein sequence ID" value="SFQ12706.1"/>
    <property type="molecule type" value="Genomic_DNA"/>
</dbReference>
<name>A0A1I5W0B2_9BACT</name>
<feature type="region of interest" description="Disordered" evidence="6">
    <location>
        <begin position="1"/>
        <end position="25"/>
    </location>
</feature>
<evidence type="ECO:0000256" key="3">
    <source>
        <dbReference type="ARBA" id="ARBA00022723"/>
    </source>
</evidence>
<dbReference type="PANTHER" id="PTHR10286">
    <property type="entry name" value="INORGANIC PYROPHOSPHATASE"/>
    <property type="match status" value="1"/>
</dbReference>
<organism evidence="7 8">
    <name type="scientific">Pseudarcicella hirudinis</name>
    <dbReference type="NCBI Taxonomy" id="1079859"/>
    <lineage>
        <taxon>Bacteria</taxon>
        <taxon>Pseudomonadati</taxon>
        <taxon>Bacteroidota</taxon>
        <taxon>Cytophagia</taxon>
        <taxon>Cytophagales</taxon>
        <taxon>Flectobacillaceae</taxon>
        <taxon>Pseudarcicella</taxon>
    </lineage>
</organism>
<evidence type="ECO:0000256" key="4">
    <source>
        <dbReference type="ARBA" id="ARBA00022801"/>
    </source>
</evidence>